<proteinExistence type="predicted"/>
<keyword evidence="2" id="KW-1185">Reference proteome</keyword>
<dbReference type="OrthoDB" id="3335918at2759"/>
<evidence type="ECO:0000313" key="1">
    <source>
        <dbReference type="EMBL" id="KXG46066.1"/>
    </source>
</evidence>
<dbReference type="RefSeq" id="XP_040644602.1">
    <property type="nucleotide sequence ID" value="XM_040792635.1"/>
</dbReference>
<organism evidence="1 2">
    <name type="scientific">Penicillium patulum</name>
    <name type="common">Penicillium griseofulvum</name>
    <dbReference type="NCBI Taxonomy" id="5078"/>
    <lineage>
        <taxon>Eukaryota</taxon>
        <taxon>Fungi</taxon>
        <taxon>Dikarya</taxon>
        <taxon>Ascomycota</taxon>
        <taxon>Pezizomycotina</taxon>
        <taxon>Eurotiomycetes</taxon>
        <taxon>Eurotiomycetidae</taxon>
        <taxon>Eurotiales</taxon>
        <taxon>Aspergillaceae</taxon>
        <taxon>Penicillium</taxon>
    </lineage>
</organism>
<evidence type="ECO:0008006" key="3">
    <source>
        <dbReference type="Google" id="ProtNLM"/>
    </source>
</evidence>
<name>A0A135LAT2_PENPA</name>
<gene>
    <name evidence="1" type="ORF">PGRI_049220</name>
</gene>
<sequence>MPSLNITLRGHSTKRRYPERAAVHLTIQSRGESEDAVTNKAAETCMDLTGFLVPLCNEEVNEDTAMARSNTGAVSTFTARNIYLAATEPDWYDPEPTDDIDPNRPRVYHAVIVISAIFSDFSVMKRFIEKTDDHANVKLKSISWFLTDETKDELGVGLRREAVLDAVAKANQYAEAVGFEDVTPVHIREIQPDVDSDQRQKSMYRHSSGVDLVPRDIVLRCCVEVAFESGCEIESTDRSGDT</sequence>
<dbReference type="Gene3D" id="3.30.110.170">
    <property type="entry name" value="Protein of unknown function (DUF541), domain 1"/>
    <property type="match status" value="1"/>
</dbReference>
<comment type="caution">
    <text evidence="1">The sequence shown here is derived from an EMBL/GenBank/DDBJ whole genome shotgun (WGS) entry which is preliminary data.</text>
</comment>
<dbReference type="InterPro" id="IPR007497">
    <property type="entry name" value="SIMPL/DUF541"/>
</dbReference>
<dbReference type="GeneID" id="63707935"/>
<protein>
    <recommendedName>
        <fullName evidence="3">SIMPL domain-containing protein</fullName>
    </recommendedName>
</protein>
<dbReference type="EMBL" id="LHQR01000069">
    <property type="protein sequence ID" value="KXG46066.1"/>
    <property type="molecule type" value="Genomic_DNA"/>
</dbReference>
<evidence type="ECO:0000313" key="2">
    <source>
        <dbReference type="Proteomes" id="UP000070168"/>
    </source>
</evidence>
<dbReference type="OMA" id="RFPEQAM"/>
<dbReference type="Proteomes" id="UP000070168">
    <property type="component" value="Unassembled WGS sequence"/>
</dbReference>
<dbReference type="Gene3D" id="3.30.70.2970">
    <property type="entry name" value="Protein of unknown function (DUF541), domain 2"/>
    <property type="match status" value="1"/>
</dbReference>
<accession>A0A135LAT2</accession>
<reference evidence="1 2" key="1">
    <citation type="journal article" date="2016" name="BMC Genomics">
        <title>Genome sequencing and secondary metabolism of the postharvest pathogen Penicillium griseofulvum.</title>
        <authorList>
            <person name="Banani H."/>
            <person name="Marcet-Houben M."/>
            <person name="Ballester A.R."/>
            <person name="Abbruscato P."/>
            <person name="Gonzalez-Candelas L."/>
            <person name="Gabaldon T."/>
            <person name="Spadaro D."/>
        </authorList>
    </citation>
    <scope>NUCLEOTIDE SEQUENCE [LARGE SCALE GENOMIC DNA]</scope>
    <source>
        <strain evidence="1 2">PG3</strain>
    </source>
</reference>
<dbReference type="AlphaFoldDB" id="A0A135LAT2"/>
<dbReference type="Pfam" id="PF04402">
    <property type="entry name" value="SIMPL"/>
    <property type="match status" value="1"/>
</dbReference>